<dbReference type="AlphaFoldDB" id="K8P5F4"/>
<comment type="caution">
    <text evidence="1">The sequence shown here is derived from an EMBL/GenBank/DDBJ whole genome shotgun (WGS) entry which is preliminary data.</text>
</comment>
<sequence length="77" mass="8828">MSIEEHQPVGRRAITHARIGNLLHDMREDVDDLVKLYNDAEGRSLVTQDEAEITAIRNSINWLLSDILVSRSMRRVS</sequence>
<name>K8P5F4_9BRAD</name>
<proteinExistence type="predicted"/>
<protein>
    <submittedName>
        <fullName evidence="1">Uncharacterized protein</fullName>
    </submittedName>
</protein>
<accession>K8P5F4</accession>
<organism evidence="1 2">
    <name type="scientific">Afipia clevelandensis ATCC 49720</name>
    <dbReference type="NCBI Taxonomy" id="883079"/>
    <lineage>
        <taxon>Bacteria</taxon>
        <taxon>Pseudomonadati</taxon>
        <taxon>Pseudomonadota</taxon>
        <taxon>Alphaproteobacteria</taxon>
        <taxon>Hyphomicrobiales</taxon>
        <taxon>Nitrobacteraceae</taxon>
        <taxon>Afipia</taxon>
    </lineage>
</organism>
<evidence type="ECO:0000313" key="2">
    <source>
        <dbReference type="Proteomes" id="UP000001095"/>
    </source>
</evidence>
<gene>
    <name evidence="1" type="ORF">HMPREF9696_01732</name>
</gene>
<dbReference type="Proteomes" id="UP000001095">
    <property type="component" value="Unassembled WGS sequence"/>
</dbReference>
<dbReference type="HOGENOM" id="CLU_2630212_0_0_5"/>
<reference evidence="1 2" key="1">
    <citation type="submission" date="2012-04" db="EMBL/GenBank/DDBJ databases">
        <title>The Genome Sequence of Afipia clevelandensis ATCC 49720.</title>
        <authorList>
            <consortium name="The Broad Institute Genome Sequencing Platform"/>
            <person name="Earl A."/>
            <person name="Ward D."/>
            <person name="Feldgarden M."/>
            <person name="Gevers D."/>
            <person name="Huys G."/>
            <person name="Walker B."/>
            <person name="Young S.K."/>
            <person name="Zeng Q."/>
            <person name="Gargeya S."/>
            <person name="Fitzgerald M."/>
            <person name="Haas B."/>
            <person name="Abouelleil A."/>
            <person name="Alvarado L."/>
            <person name="Arachchi H.M."/>
            <person name="Berlin A."/>
            <person name="Chapman S.B."/>
            <person name="Goldberg J."/>
            <person name="Griggs A."/>
            <person name="Gujja S."/>
            <person name="Hansen M."/>
            <person name="Howarth C."/>
            <person name="Imamovic A."/>
            <person name="Larimer J."/>
            <person name="McCowen C."/>
            <person name="Montmayeur A."/>
            <person name="Murphy C."/>
            <person name="Neiman D."/>
            <person name="Pearson M."/>
            <person name="Priest M."/>
            <person name="Roberts A."/>
            <person name="Saif S."/>
            <person name="Shea T."/>
            <person name="Sisk P."/>
            <person name="Sykes S."/>
            <person name="Wortman J."/>
            <person name="Nusbaum C."/>
            <person name="Birren B."/>
        </authorList>
    </citation>
    <scope>NUCLEOTIDE SEQUENCE [LARGE SCALE GENOMIC DNA]</scope>
    <source>
        <strain evidence="1 2">ATCC 49720</strain>
    </source>
</reference>
<keyword evidence="2" id="KW-1185">Reference proteome</keyword>
<evidence type="ECO:0000313" key="1">
    <source>
        <dbReference type="EMBL" id="EKS37782.1"/>
    </source>
</evidence>
<dbReference type="PATRIC" id="fig|883079.3.peg.1761"/>
<dbReference type="EMBL" id="AGWY01000007">
    <property type="protein sequence ID" value="EKS37782.1"/>
    <property type="molecule type" value="Genomic_DNA"/>
</dbReference>
<dbReference type="RefSeq" id="WP_002712598.1">
    <property type="nucleotide sequence ID" value="NZ_KB375281.1"/>
</dbReference>